<dbReference type="InterPro" id="IPR011053">
    <property type="entry name" value="Single_hybrid_motif"/>
</dbReference>
<dbReference type="GO" id="GO:0033512">
    <property type="term" value="P:L-lysine catabolic process to acetyl-CoA via saccharopine"/>
    <property type="evidence" value="ECO:0007669"/>
    <property type="project" value="UniProtKB-UniRule"/>
</dbReference>
<evidence type="ECO:0000256" key="13">
    <source>
        <dbReference type="SAM" id="MobiDB-lite"/>
    </source>
</evidence>
<evidence type="ECO:0000259" key="14">
    <source>
        <dbReference type="PROSITE" id="PS50968"/>
    </source>
</evidence>
<dbReference type="AlphaFoldDB" id="A0A1H8HPF8"/>
<keyword evidence="9 12" id="KW-0450">Lipoyl</keyword>
<dbReference type="STRING" id="930146.SAMN05192533_11594"/>
<feature type="compositionally biased region" description="Low complexity" evidence="13">
    <location>
        <begin position="169"/>
        <end position="180"/>
    </location>
</feature>
<evidence type="ECO:0000256" key="7">
    <source>
        <dbReference type="ARBA" id="ARBA00022532"/>
    </source>
</evidence>
<dbReference type="SUPFAM" id="SSF52777">
    <property type="entry name" value="CoA-dependent acyltransferases"/>
    <property type="match status" value="1"/>
</dbReference>
<dbReference type="Pfam" id="PF00364">
    <property type="entry name" value="Biotin_lipoyl"/>
    <property type="match status" value="1"/>
</dbReference>
<comment type="function">
    <text evidence="1 12">E2 component of the 2-oxoglutarate dehydrogenase (OGDH) complex which catalyzes the second step in the conversion of 2-oxoglutarate to succinyl-CoA and CO(2).</text>
</comment>
<dbReference type="CDD" id="cd06849">
    <property type="entry name" value="lipoyl_domain"/>
    <property type="match status" value="1"/>
</dbReference>
<organism evidence="16 17">
    <name type="scientific">Mesobacillus persicus</name>
    <dbReference type="NCBI Taxonomy" id="930146"/>
    <lineage>
        <taxon>Bacteria</taxon>
        <taxon>Bacillati</taxon>
        <taxon>Bacillota</taxon>
        <taxon>Bacilli</taxon>
        <taxon>Bacillales</taxon>
        <taxon>Bacillaceae</taxon>
        <taxon>Mesobacillus</taxon>
    </lineage>
</organism>
<comment type="subunit">
    <text evidence="4">Forms a 24-polypeptide structural core with octahedral symmetry. Part of the 2-oxoglutarate dehydrogenase (OGDH) complex composed of E1 (2-oxoglutarate dehydrogenase), E2 (dihydrolipoamide succinyltransferase) and E3 (dihydrolipoamide dehydrogenase); the complex contains multiple copies of the three enzymatic components (E1, E2 and E3).</text>
</comment>
<proteinExistence type="inferred from homology"/>
<comment type="pathway">
    <text evidence="2 12">Amino-acid degradation; L-lysine degradation via saccharopine pathway; glutaryl-CoA from L-lysine: step 6/6.</text>
</comment>
<evidence type="ECO:0000256" key="10">
    <source>
        <dbReference type="ARBA" id="ARBA00023315"/>
    </source>
</evidence>
<dbReference type="InterPro" id="IPR036625">
    <property type="entry name" value="E3-bd_dom_sf"/>
</dbReference>
<comment type="cofactor">
    <cofactor evidence="12">
        <name>(R)-lipoate</name>
        <dbReference type="ChEBI" id="CHEBI:83088"/>
    </cofactor>
    <text evidence="12">Binds 1 lipoyl cofactor covalently.</text>
</comment>
<evidence type="ECO:0000259" key="15">
    <source>
        <dbReference type="PROSITE" id="PS51826"/>
    </source>
</evidence>
<evidence type="ECO:0000256" key="8">
    <source>
        <dbReference type="ARBA" id="ARBA00022679"/>
    </source>
</evidence>
<feature type="domain" description="Lipoyl-binding" evidence="14">
    <location>
        <begin position="1"/>
        <end position="76"/>
    </location>
</feature>
<dbReference type="PROSITE" id="PS00189">
    <property type="entry name" value="LIPOYL"/>
    <property type="match status" value="1"/>
</dbReference>
<feature type="compositionally biased region" description="Polar residues" evidence="13">
    <location>
        <begin position="101"/>
        <end position="114"/>
    </location>
</feature>
<dbReference type="GO" id="GO:0004149">
    <property type="term" value="F:dihydrolipoyllysine-residue succinyltransferase activity"/>
    <property type="evidence" value="ECO:0007669"/>
    <property type="project" value="UniProtKB-UniRule"/>
</dbReference>
<dbReference type="SUPFAM" id="SSF47005">
    <property type="entry name" value="Peripheral subunit-binding domain of 2-oxo acid dehydrogenase complex"/>
    <property type="match status" value="1"/>
</dbReference>
<reference evidence="17" key="1">
    <citation type="submission" date="2016-10" db="EMBL/GenBank/DDBJ databases">
        <authorList>
            <person name="Varghese N."/>
            <person name="Submissions S."/>
        </authorList>
    </citation>
    <scope>NUCLEOTIDE SEQUENCE [LARGE SCALE GENOMIC DNA]</scope>
    <source>
        <strain evidence="17">B48,IBRC-M 10115,DSM 25386,CECT 8001</strain>
    </source>
</reference>
<dbReference type="NCBIfam" id="TIGR01347">
    <property type="entry name" value="sucB"/>
    <property type="match status" value="1"/>
</dbReference>
<dbReference type="Pfam" id="PF02817">
    <property type="entry name" value="E3_binding"/>
    <property type="match status" value="1"/>
</dbReference>
<dbReference type="GO" id="GO:0005829">
    <property type="term" value="C:cytosol"/>
    <property type="evidence" value="ECO:0007669"/>
    <property type="project" value="TreeGrafter"/>
</dbReference>
<feature type="compositionally biased region" description="Basic and acidic residues" evidence="13">
    <location>
        <begin position="185"/>
        <end position="201"/>
    </location>
</feature>
<dbReference type="InterPro" id="IPR004167">
    <property type="entry name" value="PSBD"/>
</dbReference>
<evidence type="ECO:0000256" key="4">
    <source>
        <dbReference type="ARBA" id="ARBA00011666"/>
    </source>
</evidence>
<evidence type="ECO:0000256" key="2">
    <source>
        <dbReference type="ARBA" id="ARBA00005145"/>
    </source>
</evidence>
<evidence type="ECO:0000256" key="6">
    <source>
        <dbReference type="ARBA" id="ARBA00019511"/>
    </source>
</evidence>
<dbReference type="GO" id="GO:0045252">
    <property type="term" value="C:oxoglutarate dehydrogenase complex"/>
    <property type="evidence" value="ECO:0007669"/>
    <property type="project" value="UniProtKB-UniRule"/>
</dbReference>
<feature type="region of interest" description="Disordered" evidence="13">
    <location>
        <begin position="151"/>
        <end position="202"/>
    </location>
</feature>
<evidence type="ECO:0000256" key="1">
    <source>
        <dbReference type="ARBA" id="ARBA00004052"/>
    </source>
</evidence>
<evidence type="ECO:0000313" key="17">
    <source>
        <dbReference type="Proteomes" id="UP000198553"/>
    </source>
</evidence>
<sequence>MPEIKVPELAETITEGTIAQWLKKPGDHVSKGEYVVELETDKVNVEIISEHDGILAELKAEEGDTVQVGETIAVVNEGGTSGKSDAPTDDSKEKVAEAQPQPESESGGNVQQENNDSDTKSNERIIASPAARKLAREKGIDLSQVPAVDPLGRVRKQDVSNYDPKQVKSEATAAPAASASQNKQPAEKVPADSSKPVERVKMSRRRQTIANRLVEVQQNSAMLTTFNEVDMTAVMELRKRWKDRFYEENDVRLGFMSFFTKAVVAALKKTPYLNAEIQGNEILMKKFYDIGVAVSTDEGLVVPVIRDADRKNFAEIEGNLVELAEKAKDNKLSLGDLQGGTFTITNGGVFGSLLSTPILNGPQVGILGMHTIQLRPVAIDKERMENRPMMYIALSYDHRIVDGKEAVTFLKKVKELIEDPESLLFGS</sequence>
<dbReference type="NCBIfam" id="NF004309">
    <property type="entry name" value="PRK05704.1"/>
    <property type="match status" value="1"/>
</dbReference>
<dbReference type="EC" id="2.3.1.61" evidence="5 12"/>
<dbReference type="PROSITE" id="PS50968">
    <property type="entry name" value="BIOTINYL_LIPOYL"/>
    <property type="match status" value="1"/>
</dbReference>
<dbReference type="InterPro" id="IPR006255">
    <property type="entry name" value="SucB"/>
</dbReference>
<dbReference type="GO" id="GO:0006099">
    <property type="term" value="P:tricarboxylic acid cycle"/>
    <property type="evidence" value="ECO:0007669"/>
    <property type="project" value="UniProtKB-UniRule"/>
</dbReference>
<evidence type="ECO:0000256" key="12">
    <source>
        <dbReference type="RuleBase" id="RU361138"/>
    </source>
</evidence>
<evidence type="ECO:0000256" key="11">
    <source>
        <dbReference type="ARBA" id="ARBA00052761"/>
    </source>
</evidence>
<feature type="domain" description="Peripheral subunit-binding (PSBD)" evidence="15">
    <location>
        <begin position="126"/>
        <end position="163"/>
    </location>
</feature>
<dbReference type="RefSeq" id="WP_090749049.1">
    <property type="nucleotide sequence ID" value="NZ_FOBW01000015.1"/>
</dbReference>
<evidence type="ECO:0000256" key="5">
    <source>
        <dbReference type="ARBA" id="ARBA00012945"/>
    </source>
</evidence>
<dbReference type="Pfam" id="PF00198">
    <property type="entry name" value="2-oxoacid_dh"/>
    <property type="match status" value="1"/>
</dbReference>
<dbReference type="PANTHER" id="PTHR43416:SF5">
    <property type="entry name" value="DIHYDROLIPOYLLYSINE-RESIDUE SUCCINYLTRANSFERASE COMPONENT OF 2-OXOGLUTARATE DEHYDROGENASE COMPLEX, MITOCHONDRIAL"/>
    <property type="match status" value="1"/>
</dbReference>
<dbReference type="SUPFAM" id="SSF51230">
    <property type="entry name" value="Single hybrid motif"/>
    <property type="match status" value="1"/>
</dbReference>
<evidence type="ECO:0000313" key="16">
    <source>
        <dbReference type="EMBL" id="SEN57993.1"/>
    </source>
</evidence>
<keyword evidence="17" id="KW-1185">Reference proteome</keyword>
<dbReference type="InterPro" id="IPR001078">
    <property type="entry name" value="2-oxoacid_DH_actylTfrase"/>
</dbReference>
<dbReference type="OrthoDB" id="9805770at2"/>
<gene>
    <name evidence="16" type="ORF">SAMN05192533_11594</name>
</gene>
<dbReference type="InterPro" id="IPR050537">
    <property type="entry name" value="2-oxoacid_dehydrogenase"/>
</dbReference>
<keyword evidence="8 12" id="KW-0808">Transferase</keyword>
<dbReference type="Gene3D" id="2.40.50.100">
    <property type="match status" value="1"/>
</dbReference>
<comment type="similarity">
    <text evidence="3 12">Belongs to the 2-oxoacid dehydrogenase family.</text>
</comment>
<dbReference type="InterPro" id="IPR023213">
    <property type="entry name" value="CAT-like_dom_sf"/>
</dbReference>
<dbReference type="InterPro" id="IPR000089">
    <property type="entry name" value="Biotin_lipoyl"/>
</dbReference>
<evidence type="ECO:0000256" key="3">
    <source>
        <dbReference type="ARBA" id="ARBA00007317"/>
    </source>
</evidence>
<protein>
    <recommendedName>
        <fullName evidence="6 12">Dihydrolipoyllysine-residue succinyltransferase component of 2-oxoglutarate dehydrogenase complex</fullName>
        <ecNumber evidence="5 12">2.3.1.61</ecNumber>
    </recommendedName>
    <alternativeName>
        <fullName evidence="12">2-oxoglutarate dehydrogenase complex component E2</fullName>
    </alternativeName>
</protein>
<comment type="catalytic activity">
    <reaction evidence="11 12">
        <text>N(6)-[(R)-dihydrolipoyl]-L-lysyl-[protein] + succinyl-CoA = N(6)-[(R)-S(8)-succinyldihydrolipoyl]-L-lysyl-[protein] + CoA</text>
        <dbReference type="Rhea" id="RHEA:15213"/>
        <dbReference type="Rhea" id="RHEA-COMP:10475"/>
        <dbReference type="Rhea" id="RHEA-COMP:20092"/>
        <dbReference type="ChEBI" id="CHEBI:57287"/>
        <dbReference type="ChEBI" id="CHEBI:57292"/>
        <dbReference type="ChEBI" id="CHEBI:83100"/>
        <dbReference type="ChEBI" id="CHEBI:83120"/>
        <dbReference type="EC" id="2.3.1.61"/>
    </reaction>
</comment>
<dbReference type="UniPathway" id="UPA00868">
    <property type="reaction ID" value="UER00840"/>
</dbReference>
<accession>A0A1H8HPF8</accession>
<dbReference type="PANTHER" id="PTHR43416">
    <property type="entry name" value="DIHYDROLIPOYLLYSINE-RESIDUE SUCCINYLTRANSFERASE COMPONENT OF 2-OXOGLUTARATE DEHYDROGENASE COMPLEX, MITOCHONDRIAL-RELATED"/>
    <property type="match status" value="1"/>
</dbReference>
<name>A0A1H8HPF8_9BACI</name>
<dbReference type="EMBL" id="FOBW01000015">
    <property type="protein sequence ID" value="SEN57993.1"/>
    <property type="molecule type" value="Genomic_DNA"/>
</dbReference>
<keyword evidence="10 12" id="KW-0012">Acyltransferase</keyword>
<keyword evidence="7 12" id="KW-0816">Tricarboxylic acid cycle</keyword>
<dbReference type="Proteomes" id="UP000198553">
    <property type="component" value="Unassembled WGS sequence"/>
</dbReference>
<dbReference type="InterPro" id="IPR003016">
    <property type="entry name" value="2-oxoA_DH_lipoyl-BS"/>
</dbReference>
<dbReference type="FunFam" id="3.30.559.10:FF:000007">
    <property type="entry name" value="Dihydrolipoamide acetyltransferase component of pyruvate dehydrogenase complex"/>
    <property type="match status" value="1"/>
</dbReference>
<dbReference type="Gene3D" id="3.30.559.10">
    <property type="entry name" value="Chloramphenicol acetyltransferase-like domain"/>
    <property type="match status" value="1"/>
</dbReference>
<feature type="region of interest" description="Disordered" evidence="13">
    <location>
        <begin position="75"/>
        <end position="124"/>
    </location>
</feature>
<dbReference type="PROSITE" id="PS51826">
    <property type="entry name" value="PSBD"/>
    <property type="match status" value="1"/>
</dbReference>
<dbReference type="Gene3D" id="4.10.320.10">
    <property type="entry name" value="E3-binding domain"/>
    <property type="match status" value="1"/>
</dbReference>
<evidence type="ECO:0000256" key="9">
    <source>
        <dbReference type="ARBA" id="ARBA00022823"/>
    </source>
</evidence>